<sequence>MSTADDAHDAHDRSAPLKIDTTVPHSARFWNYWLGGDDWYPVDKELGDALREEYPAIAGIAVASREFLGRAVRHLARDVGVRQFLDVGSGLPTAENTHQVAQRYAPDSRIVYADTDPTVLLQSQALLTSTPEGATTYLDADVMDVDVMLERAGADLDLEQPVALMLLSMLGHIEPDPAAELVQEYMRRLPSGSYLVTCDSIDDPVVIAVCEDYAAAGAAPYYPRSKEQLAATAAGLELLPPGLGPIARWRPDHPEVEPPQDQLYQWGLVARKP</sequence>
<dbReference type="SUPFAM" id="SSF53335">
    <property type="entry name" value="S-adenosyl-L-methionine-dependent methyltransferases"/>
    <property type="match status" value="1"/>
</dbReference>
<name>A0A0F7G109_9ACTN</name>
<evidence type="ECO:0000313" key="2">
    <source>
        <dbReference type="Proteomes" id="UP000034034"/>
    </source>
</evidence>
<organism evidence="1 2">
    <name type="scientific">Streptomyces xiamenensis</name>
    <dbReference type="NCBI Taxonomy" id="408015"/>
    <lineage>
        <taxon>Bacteria</taxon>
        <taxon>Bacillati</taxon>
        <taxon>Actinomycetota</taxon>
        <taxon>Actinomycetes</taxon>
        <taxon>Kitasatosporales</taxon>
        <taxon>Streptomycetaceae</taxon>
        <taxon>Streptomyces</taxon>
    </lineage>
</organism>
<keyword evidence="2" id="KW-1185">Reference proteome</keyword>
<accession>A0A0F7G109</accession>
<dbReference type="RefSeq" id="WP_046725286.1">
    <property type="nucleotide sequence ID" value="NZ_CP009922.3"/>
</dbReference>
<dbReference type="PIRSF" id="PIRSF017393">
    <property type="entry name" value="MTase_SAV2177"/>
    <property type="match status" value="1"/>
</dbReference>
<dbReference type="InterPro" id="IPR006764">
    <property type="entry name" value="SAM_dep_MeTrfase_SAV2177_type"/>
</dbReference>
<dbReference type="Proteomes" id="UP000034034">
    <property type="component" value="Chromosome"/>
</dbReference>
<dbReference type="KEGG" id="sxi:SXIM_53580"/>
<protein>
    <recommendedName>
        <fullName evidence="3">S-adenosyl methyltransferase</fullName>
    </recommendedName>
</protein>
<evidence type="ECO:0000313" key="1">
    <source>
        <dbReference type="EMBL" id="AKG46742.1"/>
    </source>
</evidence>
<proteinExistence type="predicted"/>
<dbReference type="EMBL" id="CP009922">
    <property type="protein sequence ID" value="AKG46742.1"/>
    <property type="molecule type" value="Genomic_DNA"/>
</dbReference>
<gene>
    <name evidence="1" type="ORF">SXIM_53580</name>
</gene>
<dbReference type="InterPro" id="IPR029063">
    <property type="entry name" value="SAM-dependent_MTases_sf"/>
</dbReference>
<dbReference type="Gene3D" id="3.40.50.150">
    <property type="entry name" value="Vaccinia Virus protein VP39"/>
    <property type="match status" value="1"/>
</dbReference>
<evidence type="ECO:0008006" key="3">
    <source>
        <dbReference type="Google" id="ProtNLM"/>
    </source>
</evidence>
<dbReference type="HOGENOM" id="CLU_067079_0_0_11"/>
<dbReference type="STRING" id="408015.SXIM_53580"/>
<dbReference type="AlphaFoldDB" id="A0A0F7G109"/>
<dbReference type="PATRIC" id="fig|408015.6.peg.5423"/>
<dbReference type="Pfam" id="PF04672">
    <property type="entry name" value="Methyltransf_19"/>
    <property type="match status" value="1"/>
</dbReference>
<reference evidence="1" key="1">
    <citation type="submission" date="2019-08" db="EMBL/GenBank/DDBJ databases">
        <title>Complete genome sequence of a mangrove-derived Streptomyces xiamenensis.</title>
        <authorList>
            <person name="Xu J."/>
        </authorList>
    </citation>
    <scope>NUCLEOTIDE SEQUENCE</scope>
    <source>
        <strain evidence="1">318</strain>
    </source>
</reference>